<reference evidence="4" key="1">
    <citation type="submission" date="2022-07" db="EMBL/GenBank/DDBJ databases">
        <title>Chromosome-level genome of Muraenolepis orangiensis.</title>
        <authorList>
            <person name="Kim J."/>
        </authorList>
    </citation>
    <scope>NUCLEOTIDE SEQUENCE</scope>
    <source>
        <strain evidence="4">KU_S4_2022</strain>
        <tissue evidence="4">Muscle</tissue>
    </source>
</reference>
<evidence type="ECO:0000259" key="3">
    <source>
        <dbReference type="Pfam" id="PF22602"/>
    </source>
</evidence>
<dbReference type="AlphaFoldDB" id="A0A9Q0D323"/>
<name>A0A9Q0D323_9TELE</name>
<dbReference type="GO" id="GO:0003723">
    <property type="term" value="F:RNA binding"/>
    <property type="evidence" value="ECO:0007669"/>
    <property type="project" value="TreeGrafter"/>
</dbReference>
<organism evidence="4 5">
    <name type="scientific">Muraenolepis orangiensis</name>
    <name type="common">Patagonian moray cod</name>
    <dbReference type="NCBI Taxonomy" id="630683"/>
    <lineage>
        <taxon>Eukaryota</taxon>
        <taxon>Metazoa</taxon>
        <taxon>Chordata</taxon>
        <taxon>Craniata</taxon>
        <taxon>Vertebrata</taxon>
        <taxon>Euteleostomi</taxon>
        <taxon>Actinopterygii</taxon>
        <taxon>Neopterygii</taxon>
        <taxon>Teleostei</taxon>
        <taxon>Neoteleostei</taxon>
        <taxon>Acanthomorphata</taxon>
        <taxon>Zeiogadaria</taxon>
        <taxon>Gadariae</taxon>
        <taxon>Gadiformes</taxon>
        <taxon>Muraenolepidoidei</taxon>
        <taxon>Muraenolepididae</taxon>
        <taxon>Muraenolepis</taxon>
    </lineage>
</organism>
<dbReference type="Proteomes" id="UP001148018">
    <property type="component" value="Unassembled WGS sequence"/>
</dbReference>
<dbReference type="SUPFAM" id="SSF54427">
    <property type="entry name" value="NTF2-like"/>
    <property type="match status" value="1"/>
</dbReference>
<evidence type="ECO:0000256" key="2">
    <source>
        <dbReference type="ARBA" id="ARBA00023242"/>
    </source>
</evidence>
<feature type="domain" description="Nuclear transport factor 2" evidence="3">
    <location>
        <begin position="2"/>
        <end position="75"/>
    </location>
</feature>
<dbReference type="EMBL" id="JANIIK010006647">
    <property type="protein sequence ID" value="KAJ3580746.1"/>
    <property type="molecule type" value="Genomic_DNA"/>
</dbReference>
<protein>
    <recommendedName>
        <fullName evidence="3">Nuclear transport factor 2 domain-containing protein</fullName>
    </recommendedName>
</protein>
<comment type="caution">
    <text evidence="4">The sequence shown here is derived from an EMBL/GenBank/DDBJ whole genome shotgun (WGS) entry which is preliminary data.</text>
</comment>
<dbReference type="GO" id="GO:0005634">
    <property type="term" value="C:nucleus"/>
    <property type="evidence" value="ECO:0007669"/>
    <property type="project" value="UniProtKB-SubCell"/>
</dbReference>
<dbReference type="PANTHER" id="PTHR10662:SF22">
    <property type="entry name" value="NUCLEAR RNA EXPORT FACTOR 1"/>
    <property type="match status" value="1"/>
</dbReference>
<keyword evidence="2" id="KW-0539">Nucleus</keyword>
<dbReference type="OrthoDB" id="25872at2759"/>
<comment type="subcellular location">
    <subcellularLocation>
        <location evidence="1">Nucleus</location>
    </subcellularLocation>
</comment>
<dbReference type="Gene3D" id="3.10.450.50">
    <property type="match status" value="1"/>
</dbReference>
<sequence>MRFRLLKHTRLNAVAFINELPKTQHDTASFNVDVNTYTNTLLAFTVSGVFKEVEGKSRDSTMAFSRVFVTVPAGNSG</sequence>
<accession>A0A9Q0D323</accession>
<dbReference type="Pfam" id="PF22602">
    <property type="entry name" value="NXF_NTF2"/>
    <property type="match status" value="1"/>
</dbReference>
<dbReference type="GO" id="GO:0016973">
    <property type="term" value="P:poly(A)+ mRNA export from nucleus"/>
    <property type="evidence" value="ECO:0007669"/>
    <property type="project" value="TreeGrafter"/>
</dbReference>
<evidence type="ECO:0000313" key="4">
    <source>
        <dbReference type="EMBL" id="KAJ3580746.1"/>
    </source>
</evidence>
<proteinExistence type="predicted"/>
<dbReference type="PANTHER" id="PTHR10662">
    <property type="entry name" value="NUCLEAR RNA EXPORT FACTOR"/>
    <property type="match status" value="1"/>
</dbReference>
<keyword evidence="5" id="KW-1185">Reference proteome</keyword>
<evidence type="ECO:0000313" key="5">
    <source>
        <dbReference type="Proteomes" id="UP001148018"/>
    </source>
</evidence>
<evidence type="ECO:0000256" key="1">
    <source>
        <dbReference type="ARBA" id="ARBA00004123"/>
    </source>
</evidence>
<dbReference type="InterPro" id="IPR030217">
    <property type="entry name" value="NXF_fam"/>
</dbReference>
<dbReference type="InterPro" id="IPR002075">
    <property type="entry name" value="NTF2_dom"/>
</dbReference>
<gene>
    <name evidence="4" type="ORF">NHX12_028157</name>
</gene>
<dbReference type="InterPro" id="IPR032710">
    <property type="entry name" value="NTF2-like_dom_sf"/>
</dbReference>